<comment type="caution">
    <text evidence="1">The sequence shown here is derived from an EMBL/GenBank/DDBJ whole genome shotgun (WGS) entry which is preliminary data.</text>
</comment>
<reference evidence="1 2" key="1">
    <citation type="submission" date="2014-09" db="EMBL/GenBank/DDBJ databases">
        <title>Genome sequence of Pseudomonas lutea strain DSM 17257T.</title>
        <authorList>
            <person name="Kwak Y."/>
            <person name="Shin J.-H."/>
        </authorList>
    </citation>
    <scope>NUCLEOTIDE SEQUENCE [LARGE SCALE GENOMIC DNA]</scope>
    <source>
        <strain evidence="1 2">DSM 17257</strain>
    </source>
</reference>
<name>A0A9X0JJU1_9PSED</name>
<dbReference type="Proteomes" id="UP000029719">
    <property type="component" value="Unassembled WGS sequence"/>
</dbReference>
<dbReference type="OrthoDB" id="6169055at2"/>
<evidence type="ECO:0000313" key="1">
    <source>
        <dbReference type="EMBL" id="KGF65128.1"/>
    </source>
</evidence>
<dbReference type="SUPFAM" id="SSF48452">
    <property type="entry name" value="TPR-like"/>
    <property type="match status" value="1"/>
</dbReference>
<gene>
    <name evidence="1" type="ORF">LT42_04000</name>
</gene>
<accession>A0A9X0JJU1</accession>
<protein>
    <submittedName>
        <fullName evidence="1">Type III secretion protein</fullName>
    </submittedName>
</protein>
<dbReference type="EMBL" id="JRMB01000001">
    <property type="protein sequence ID" value="KGF65128.1"/>
    <property type="molecule type" value="Genomic_DNA"/>
</dbReference>
<organism evidence="1 2">
    <name type="scientific">Pseudomonas lutea</name>
    <dbReference type="NCBI Taxonomy" id="243924"/>
    <lineage>
        <taxon>Bacteria</taxon>
        <taxon>Pseudomonadati</taxon>
        <taxon>Pseudomonadota</taxon>
        <taxon>Gammaproteobacteria</taxon>
        <taxon>Pseudomonadales</taxon>
        <taxon>Pseudomonadaceae</taxon>
        <taxon>Pseudomonas</taxon>
    </lineage>
</organism>
<dbReference type="RefSeq" id="WP_037010100.1">
    <property type="nucleotide sequence ID" value="NZ_JRMB01000001.1"/>
</dbReference>
<proteinExistence type="predicted"/>
<dbReference type="InterPro" id="IPR011990">
    <property type="entry name" value="TPR-like_helical_dom_sf"/>
</dbReference>
<sequence>MRAEHLTRQEQDCVDLLKGMGELYRRGGQSQRGLVMLLIAVHLAPNDPHLLRNLAMAFTDSDQPERALGALEQLEQMQGVSPGLLLLRSRALWRTGRTESARDCFKGYLAARRAAQ</sequence>
<dbReference type="AlphaFoldDB" id="A0A9X0JJU1"/>
<dbReference type="Gene3D" id="1.25.40.10">
    <property type="entry name" value="Tetratricopeptide repeat domain"/>
    <property type="match status" value="1"/>
</dbReference>
<evidence type="ECO:0000313" key="2">
    <source>
        <dbReference type="Proteomes" id="UP000029719"/>
    </source>
</evidence>